<dbReference type="AlphaFoldDB" id="A0A1K0II63"/>
<dbReference type="InterPro" id="IPR050859">
    <property type="entry name" value="Class-I_PLP-dep_aminotransf"/>
</dbReference>
<evidence type="ECO:0000256" key="1">
    <source>
        <dbReference type="ARBA" id="ARBA00001933"/>
    </source>
</evidence>
<dbReference type="PANTHER" id="PTHR42790:SF19">
    <property type="entry name" value="KYNURENINE_ALPHA-AMINOADIPATE AMINOTRANSFERASE, MITOCHONDRIAL"/>
    <property type="match status" value="1"/>
</dbReference>
<keyword evidence="4 8" id="KW-0032">Aminotransferase</keyword>
<sequence>MKWAISRRAQQLTSSAIREILKVTERPEVISFAGGLPSPASFPVAAMEAATARVFADNPQAALQYAATEGYLPLREFVARRHGAPVERVLITTGSQQALDLIAKVMIDPGSKVLVETPSYLGALQAFSLFEPEFVSIPSDDKGLLPEALTPELTAGARFLYALPNFQNPTGRRLPLERREALVARAREQGVLLVEDDPYGALSYTGDQLPSLLSMNPDGVIYMGSFSKILAPGMRLGYVIAPPELHFKLCQAKQASDLHTPTFTQRVAYETIRDGLLDTHIPTIRELYGKQCQYMLDALKRHMPEGVSWNAPEGGMFIWMELPEGLDSMVILEEAVKRNVAYVPGAPFYASNPKRNALRLAFVTVSAERIEQGVAILGELFREAIAAAAAKQARAA</sequence>
<dbReference type="CDD" id="cd00609">
    <property type="entry name" value="AAT_like"/>
    <property type="match status" value="1"/>
</dbReference>
<proteinExistence type="inferred from homology"/>
<dbReference type="RefSeq" id="WP_340526736.1">
    <property type="nucleotide sequence ID" value="NZ_FMSH01000286.1"/>
</dbReference>
<dbReference type="Pfam" id="PF00155">
    <property type="entry name" value="Aminotran_1_2"/>
    <property type="match status" value="1"/>
</dbReference>
<dbReference type="GO" id="GO:1901605">
    <property type="term" value="P:alpha-amino acid metabolic process"/>
    <property type="evidence" value="ECO:0007669"/>
    <property type="project" value="TreeGrafter"/>
</dbReference>
<comment type="subunit">
    <text evidence="3">Homodimer.</text>
</comment>
<feature type="domain" description="Aminotransferase class I/classII large" evidence="7">
    <location>
        <begin position="46"/>
        <end position="375"/>
    </location>
</feature>
<reference evidence="8" key="1">
    <citation type="submission" date="2016-09" db="EMBL/GenBank/DDBJ databases">
        <authorList>
            <person name="Capua I."/>
            <person name="De Benedictis P."/>
            <person name="Joannis T."/>
            <person name="Lombin L.H."/>
            <person name="Cattoli G."/>
        </authorList>
    </citation>
    <scope>NUCLEOTIDE SEQUENCE</scope>
    <source>
        <strain evidence="8">B9</strain>
    </source>
</reference>
<gene>
    <name evidence="8" type="primary">lysN</name>
    <name evidence="8" type="ORF">CNECB9_3560004</name>
</gene>
<evidence type="ECO:0000256" key="2">
    <source>
        <dbReference type="ARBA" id="ARBA00007441"/>
    </source>
</evidence>
<dbReference type="FunFam" id="3.40.640.10:FF:000053">
    <property type="entry name" value="Aminotransferase, class I"/>
    <property type="match status" value="1"/>
</dbReference>
<dbReference type="InterPro" id="IPR015424">
    <property type="entry name" value="PyrdxlP-dep_Trfase"/>
</dbReference>
<evidence type="ECO:0000256" key="5">
    <source>
        <dbReference type="ARBA" id="ARBA00022679"/>
    </source>
</evidence>
<keyword evidence="5 8" id="KW-0808">Transferase</keyword>
<keyword evidence="6" id="KW-0663">Pyridoxal phosphate</keyword>
<evidence type="ECO:0000256" key="3">
    <source>
        <dbReference type="ARBA" id="ARBA00011738"/>
    </source>
</evidence>
<evidence type="ECO:0000256" key="4">
    <source>
        <dbReference type="ARBA" id="ARBA00022576"/>
    </source>
</evidence>
<dbReference type="EC" id="2.6.1.39" evidence="8"/>
<dbReference type="GO" id="GO:0030170">
    <property type="term" value="F:pyridoxal phosphate binding"/>
    <property type="evidence" value="ECO:0007669"/>
    <property type="project" value="InterPro"/>
</dbReference>
<dbReference type="Gene3D" id="3.40.640.10">
    <property type="entry name" value="Type I PLP-dependent aspartate aminotransferase-like (Major domain)"/>
    <property type="match status" value="1"/>
</dbReference>
<dbReference type="InterPro" id="IPR015421">
    <property type="entry name" value="PyrdxlP-dep_Trfase_major"/>
</dbReference>
<dbReference type="EMBL" id="FMSH01000286">
    <property type="protein sequence ID" value="SCU77036.1"/>
    <property type="molecule type" value="Genomic_DNA"/>
</dbReference>
<comment type="similarity">
    <text evidence="2">Belongs to the class-I pyridoxal-phosphate-dependent aminotransferase family.</text>
</comment>
<comment type="cofactor">
    <cofactor evidence="1">
        <name>pyridoxal 5'-phosphate</name>
        <dbReference type="ChEBI" id="CHEBI:597326"/>
    </cofactor>
</comment>
<evidence type="ECO:0000259" key="7">
    <source>
        <dbReference type="Pfam" id="PF00155"/>
    </source>
</evidence>
<dbReference type="GO" id="GO:0047536">
    <property type="term" value="F:2-aminoadipate transaminase activity"/>
    <property type="evidence" value="ECO:0007669"/>
    <property type="project" value="UniProtKB-EC"/>
</dbReference>
<accession>A0A1K0II63</accession>
<dbReference type="SUPFAM" id="SSF53383">
    <property type="entry name" value="PLP-dependent transferases"/>
    <property type="match status" value="1"/>
</dbReference>
<evidence type="ECO:0000313" key="8">
    <source>
        <dbReference type="EMBL" id="SCU77036.1"/>
    </source>
</evidence>
<organism evidence="8">
    <name type="scientific">Cupriavidus necator</name>
    <name type="common">Alcaligenes eutrophus</name>
    <name type="synonym">Ralstonia eutropha</name>
    <dbReference type="NCBI Taxonomy" id="106590"/>
    <lineage>
        <taxon>Bacteria</taxon>
        <taxon>Pseudomonadati</taxon>
        <taxon>Pseudomonadota</taxon>
        <taxon>Betaproteobacteria</taxon>
        <taxon>Burkholderiales</taxon>
        <taxon>Burkholderiaceae</taxon>
        <taxon>Cupriavidus</taxon>
    </lineage>
</organism>
<protein>
    <submittedName>
        <fullName evidence="8">2-aminoadipate transaminase</fullName>
        <ecNumber evidence="8">2.6.1.39</ecNumber>
    </submittedName>
</protein>
<name>A0A1K0II63_CUPNE</name>
<dbReference type="InterPro" id="IPR004839">
    <property type="entry name" value="Aminotransferase_I/II_large"/>
</dbReference>
<dbReference type="InterPro" id="IPR015422">
    <property type="entry name" value="PyrdxlP-dep_Trfase_small"/>
</dbReference>
<evidence type="ECO:0000256" key="6">
    <source>
        <dbReference type="ARBA" id="ARBA00022898"/>
    </source>
</evidence>
<dbReference type="Gene3D" id="3.90.1150.10">
    <property type="entry name" value="Aspartate Aminotransferase, domain 1"/>
    <property type="match status" value="1"/>
</dbReference>
<dbReference type="PANTHER" id="PTHR42790">
    <property type="entry name" value="AMINOTRANSFERASE"/>
    <property type="match status" value="1"/>
</dbReference>